<dbReference type="CDD" id="cd03801">
    <property type="entry name" value="GT4_PimA-like"/>
    <property type="match status" value="1"/>
</dbReference>
<feature type="domain" description="Glycosyl transferase family 1" evidence="1">
    <location>
        <begin position="222"/>
        <end position="315"/>
    </location>
</feature>
<dbReference type="RefSeq" id="WP_066135856.1">
    <property type="nucleotide sequence ID" value="NZ_CP014525.1"/>
</dbReference>
<dbReference type="Pfam" id="PF00534">
    <property type="entry name" value="Glycos_transf_1"/>
    <property type="match status" value="1"/>
</dbReference>
<gene>
    <name evidence="2" type="ORF">AY555_09100</name>
</gene>
<dbReference type="KEGG" id="hjo:AY555_09100"/>
<dbReference type="OrthoDB" id="5490598at2"/>
<evidence type="ECO:0000313" key="3">
    <source>
        <dbReference type="Proteomes" id="UP000076066"/>
    </source>
</evidence>
<evidence type="ECO:0000313" key="2">
    <source>
        <dbReference type="EMBL" id="AMW35305.1"/>
    </source>
</evidence>
<keyword evidence="3" id="KW-1185">Reference proteome</keyword>
<protein>
    <recommendedName>
        <fullName evidence="1">Glycosyl transferase family 1 domain-containing protein</fullName>
    </recommendedName>
</protein>
<dbReference type="SUPFAM" id="SSF53756">
    <property type="entry name" value="UDP-Glycosyltransferase/glycogen phosphorylase"/>
    <property type="match status" value="1"/>
</dbReference>
<dbReference type="PANTHER" id="PTHR12526">
    <property type="entry name" value="GLYCOSYLTRANSFERASE"/>
    <property type="match status" value="1"/>
</dbReference>
<sequence>MRIIIADDGVPFNGLCLEQRPLGGAESCVVWLAEAFARLGHHVTCLTNSNTSVLHNGVNWEPISGNHPESADLYIANRGHTVLRLIPKARHVAFWIHNPAQYLLKTRYLWPLVKRKPAMVFLSKFHASTLPAWVPGRRLVMPHGVDPVFYPSPHTATPPEPRAVFLSNPLRGLDPMLDMWKQYIVPAIPSAELHLFTGPGIMSQREGGSEETQAVLGKAQHTAGVFLNPPLPRDSLASALRSMRVHCYPSTVPESFCLAIAESQACGIPAIVNDTGALPERITDKKTGFVTMTANPRSFADATIRLLSDDTLWQSMHKSLLLAPIRRWEDVARDFINQMIT</sequence>
<dbReference type="AlphaFoldDB" id="A0A143DEZ3"/>
<name>A0A143DEZ3_9PROT</name>
<dbReference type="Gene3D" id="3.40.50.2000">
    <property type="entry name" value="Glycogen Phosphorylase B"/>
    <property type="match status" value="2"/>
</dbReference>
<accession>A0A143DEZ3</accession>
<dbReference type="Proteomes" id="UP000076066">
    <property type="component" value="Chromosome"/>
</dbReference>
<dbReference type="InterPro" id="IPR001296">
    <property type="entry name" value="Glyco_trans_1"/>
</dbReference>
<proteinExistence type="predicted"/>
<dbReference type="EMBL" id="CP014525">
    <property type="protein sequence ID" value="AMW35305.1"/>
    <property type="molecule type" value="Genomic_DNA"/>
</dbReference>
<dbReference type="STRING" id="1549855.AY555_09100"/>
<evidence type="ECO:0000259" key="1">
    <source>
        <dbReference type="Pfam" id="PF00534"/>
    </source>
</evidence>
<organism evidence="2 3">
    <name type="scientific">Haematospirillum jordaniae</name>
    <dbReference type="NCBI Taxonomy" id="1549855"/>
    <lineage>
        <taxon>Bacteria</taxon>
        <taxon>Pseudomonadati</taxon>
        <taxon>Pseudomonadota</taxon>
        <taxon>Alphaproteobacteria</taxon>
        <taxon>Rhodospirillales</taxon>
        <taxon>Novispirillaceae</taxon>
        <taxon>Haematospirillum</taxon>
    </lineage>
</organism>
<reference evidence="2 3" key="1">
    <citation type="submission" date="2016-02" db="EMBL/GenBank/DDBJ databases">
        <title>Complete Genome of H5569, the type strain of the newly described species Haematospirillium jordaniae.</title>
        <authorList>
            <person name="Nicholson A.C."/>
            <person name="Humrighouse B.W."/>
            <person name="Loparov V."/>
            <person name="McQuiston J.R."/>
        </authorList>
    </citation>
    <scope>NUCLEOTIDE SEQUENCE [LARGE SCALE GENOMIC DNA]</scope>
    <source>
        <strain evidence="2 3">H5569</strain>
    </source>
</reference>
<dbReference type="GO" id="GO:0016757">
    <property type="term" value="F:glycosyltransferase activity"/>
    <property type="evidence" value="ECO:0007669"/>
    <property type="project" value="InterPro"/>
</dbReference>
<dbReference type="GeneID" id="53317309"/>